<evidence type="ECO:0000259" key="1">
    <source>
        <dbReference type="PROSITE" id="PS50191"/>
    </source>
</evidence>
<comment type="caution">
    <text evidence="2">The sequence shown here is derived from an EMBL/GenBank/DDBJ whole genome shotgun (WGS) entry which is preliminary data.</text>
</comment>
<dbReference type="Gene3D" id="3.40.525.10">
    <property type="entry name" value="CRAL-TRIO lipid binding domain"/>
    <property type="match status" value="1"/>
</dbReference>
<dbReference type="InterPro" id="IPR001251">
    <property type="entry name" value="CRAL-TRIO_dom"/>
</dbReference>
<proteinExistence type="predicted"/>
<reference evidence="2 3" key="1">
    <citation type="journal article" date="2022" name="Allergy">
        <title>Genome assembly and annotation of Periplaneta americana reveal a comprehensive cockroach allergen profile.</title>
        <authorList>
            <person name="Wang L."/>
            <person name="Xiong Q."/>
            <person name="Saelim N."/>
            <person name="Wang L."/>
            <person name="Nong W."/>
            <person name="Wan A.T."/>
            <person name="Shi M."/>
            <person name="Liu X."/>
            <person name="Cao Q."/>
            <person name="Hui J.H.L."/>
            <person name="Sookrung N."/>
            <person name="Leung T.F."/>
            <person name="Tungtrongchitr A."/>
            <person name="Tsui S.K.W."/>
        </authorList>
    </citation>
    <scope>NUCLEOTIDE SEQUENCE [LARGE SCALE GENOMIC DNA]</scope>
    <source>
        <strain evidence="2">PWHHKU_190912</strain>
    </source>
</reference>
<dbReference type="Proteomes" id="UP001148838">
    <property type="component" value="Unassembled WGS sequence"/>
</dbReference>
<evidence type="ECO:0000313" key="2">
    <source>
        <dbReference type="EMBL" id="KAJ4426604.1"/>
    </source>
</evidence>
<organism evidence="2 3">
    <name type="scientific">Periplaneta americana</name>
    <name type="common">American cockroach</name>
    <name type="synonym">Blatta americana</name>
    <dbReference type="NCBI Taxonomy" id="6978"/>
    <lineage>
        <taxon>Eukaryota</taxon>
        <taxon>Metazoa</taxon>
        <taxon>Ecdysozoa</taxon>
        <taxon>Arthropoda</taxon>
        <taxon>Hexapoda</taxon>
        <taxon>Insecta</taxon>
        <taxon>Pterygota</taxon>
        <taxon>Neoptera</taxon>
        <taxon>Polyneoptera</taxon>
        <taxon>Dictyoptera</taxon>
        <taxon>Blattodea</taxon>
        <taxon>Blattoidea</taxon>
        <taxon>Blattidae</taxon>
        <taxon>Blattinae</taxon>
        <taxon>Periplaneta</taxon>
    </lineage>
</organism>
<sequence>MAGLCEDGNEPPGSLKAKHSKFCCRYCLPLPKLTDECHRVVLLGNIDPDATKFNLLDVFKLIFMVGDVRFSEDCCVADTYIVDMANFGLGHISKTTITAVKKLEVCAMKGYSARIRGIHYVNVPAYADVVINLTRSVMKPKIAARIHVHSRGLESLHEKVSKKVLPKEYGGDAGTITELWDAWKKKLISYRGWFVDQDKMKADESKRPGKKIESGDIFGFEGSFRQLSVD</sequence>
<dbReference type="SMART" id="SM00516">
    <property type="entry name" value="SEC14"/>
    <property type="match status" value="1"/>
</dbReference>
<feature type="domain" description="CRAL-TRIO" evidence="1">
    <location>
        <begin position="79"/>
        <end position="177"/>
    </location>
</feature>
<dbReference type="PANTHER" id="PTHR10174:SF224">
    <property type="entry name" value="RETINOL-BINDING PROTEIN PINTA"/>
    <property type="match status" value="1"/>
</dbReference>
<dbReference type="PROSITE" id="PS50191">
    <property type="entry name" value="CRAL_TRIO"/>
    <property type="match status" value="1"/>
</dbReference>
<dbReference type="Pfam" id="PF00650">
    <property type="entry name" value="CRAL_TRIO"/>
    <property type="match status" value="1"/>
</dbReference>
<dbReference type="InterPro" id="IPR036865">
    <property type="entry name" value="CRAL-TRIO_dom_sf"/>
</dbReference>
<gene>
    <name evidence="2" type="ORF">ANN_26402</name>
</gene>
<dbReference type="CDD" id="cd00170">
    <property type="entry name" value="SEC14"/>
    <property type="match status" value="1"/>
</dbReference>
<evidence type="ECO:0000313" key="3">
    <source>
        <dbReference type="Proteomes" id="UP001148838"/>
    </source>
</evidence>
<accession>A0ABQ8RY80</accession>
<dbReference type="SUPFAM" id="SSF52087">
    <property type="entry name" value="CRAL/TRIO domain"/>
    <property type="match status" value="1"/>
</dbReference>
<dbReference type="PRINTS" id="PR00180">
    <property type="entry name" value="CRETINALDHBP"/>
</dbReference>
<keyword evidence="3" id="KW-1185">Reference proteome</keyword>
<dbReference type="EMBL" id="JAJSOF020000039">
    <property type="protein sequence ID" value="KAJ4426604.1"/>
    <property type="molecule type" value="Genomic_DNA"/>
</dbReference>
<protein>
    <recommendedName>
        <fullName evidence="1">CRAL-TRIO domain-containing protein</fullName>
    </recommendedName>
</protein>
<dbReference type="PANTHER" id="PTHR10174">
    <property type="entry name" value="ALPHA-TOCOPHEROL TRANSFER PROTEIN-RELATED"/>
    <property type="match status" value="1"/>
</dbReference>
<dbReference type="Gene3D" id="1.20.5.1200">
    <property type="entry name" value="Alpha-tocopherol transfer"/>
    <property type="match status" value="1"/>
</dbReference>
<name>A0ABQ8RY80_PERAM</name>